<feature type="region of interest" description="Disordered" evidence="7">
    <location>
        <begin position="350"/>
        <end position="375"/>
    </location>
</feature>
<evidence type="ECO:0000256" key="1">
    <source>
        <dbReference type="ARBA" id="ARBA00004230"/>
    </source>
</evidence>
<evidence type="ECO:0000256" key="3">
    <source>
        <dbReference type="ARBA" id="ARBA00022553"/>
    </source>
</evidence>
<feature type="domain" description="A-kinase anchor 110kDa C-terminal" evidence="8">
    <location>
        <begin position="295"/>
        <end position="485"/>
    </location>
</feature>
<keyword evidence="6" id="KW-0966">Cell projection</keyword>
<proteinExistence type="inferred from homology"/>
<dbReference type="Proteomes" id="UP000594220">
    <property type="component" value="Unplaced"/>
</dbReference>
<evidence type="ECO:0000313" key="10">
    <source>
        <dbReference type="Proteomes" id="UP000594220"/>
    </source>
</evidence>
<keyword evidence="10" id="KW-1185">Reference proteome</keyword>
<dbReference type="GO" id="GO:0005737">
    <property type="term" value="C:cytoplasm"/>
    <property type="evidence" value="ECO:0007669"/>
    <property type="project" value="TreeGrafter"/>
</dbReference>
<evidence type="ECO:0000256" key="7">
    <source>
        <dbReference type="SAM" id="MobiDB-lite"/>
    </source>
</evidence>
<reference evidence="9" key="1">
    <citation type="submission" date="2025-08" db="UniProtKB">
        <authorList>
            <consortium name="Ensembl"/>
        </authorList>
    </citation>
    <scope>IDENTIFICATION</scope>
</reference>
<dbReference type="InterPro" id="IPR018292">
    <property type="entry name" value="AKAP_110_C"/>
</dbReference>
<dbReference type="GeneTree" id="ENSGT00940000153313"/>
<dbReference type="GO" id="GO:0008104">
    <property type="term" value="P:intracellular protein localization"/>
    <property type="evidence" value="ECO:0007669"/>
    <property type="project" value="TreeGrafter"/>
</dbReference>
<protein>
    <recommendedName>
        <fullName evidence="8">A-kinase anchor 110kDa C-terminal domain-containing protein</fullName>
    </recommendedName>
</protein>
<comment type="subcellular location">
    <subcellularLocation>
        <location evidence="1">Cell projection</location>
        <location evidence="1">Cilium</location>
        <location evidence="1">Flagellum</location>
    </subcellularLocation>
</comment>
<evidence type="ECO:0000256" key="2">
    <source>
        <dbReference type="ARBA" id="ARBA00005764"/>
    </source>
</evidence>
<dbReference type="PANTHER" id="PTHR10226">
    <property type="entry name" value="A KINASE ANCHOR PROTEIN"/>
    <property type="match status" value="1"/>
</dbReference>
<sequence length="562" mass="61949">LSRQLASCKHAYQHFPFPYSCILPQHQALALSATCGQSLSCLISLYFSRVLPVVNWRPLHGAIRIDLLLAWLSASPKEATSSLAAQHHCSSTEGRTLYGEMSNQKGCKQGEKSSDKQMQARNSRQDEYGTSVNKGLMVYANKVASDMVFSFLKTMNIEKKGNKQPACLVLKTVVLKHTRDVISDLIDSIMKNLHSVTGELMTDSGFVFTVKKNLFSVANQKSTEILEAMVKRLFQALAGEDKGQSRSQSLAFTSLKTGSQDPKSQAMQFTAMQSAMHNSGKDKDKGGNKSQSSSCKPSEKHCSMDKYAKDLIVTALMLIQQHLLQQTNNGKDSTESRATSFGYVSRDAHFEKAGNSQSSKSLAEASGSRPAGTRNDYQQQLNSQKDDISSVLLSIIQKVLHEAGFNIEDSSSETNKSLKHTPASEWEPGKQAVANQLNSAMEQSDNMDQVNKQFFDQLVESVIKLCLFMVKGNGTDIAIGDLSEEPNAFGTSSAKAQNINSSSQNKQLQSIPQWVVASQFNVPNLSFMHRNKKDLKKLPLLFDATVGNITCCRLMDWLINNL</sequence>
<evidence type="ECO:0000259" key="8">
    <source>
        <dbReference type="Pfam" id="PF05716"/>
    </source>
</evidence>
<reference evidence="9" key="2">
    <citation type="submission" date="2025-09" db="UniProtKB">
        <authorList>
            <consortium name="Ensembl"/>
        </authorList>
    </citation>
    <scope>IDENTIFICATION</scope>
</reference>
<feature type="region of interest" description="Disordered" evidence="7">
    <location>
        <begin position="102"/>
        <end position="127"/>
    </location>
</feature>
<evidence type="ECO:0000256" key="6">
    <source>
        <dbReference type="ARBA" id="ARBA00023273"/>
    </source>
</evidence>
<dbReference type="InterPro" id="IPR020799">
    <property type="entry name" value="AKAP_110"/>
</dbReference>
<keyword evidence="5" id="KW-0969">Cilium</keyword>
<organism evidence="9 10">
    <name type="scientific">Crocodylus porosus</name>
    <name type="common">Saltwater crocodile</name>
    <name type="synonym">Estuarine crocodile</name>
    <dbReference type="NCBI Taxonomy" id="8502"/>
    <lineage>
        <taxon>Eukaryota</taxon>
        <taxon>Metazoa</taxon>
        <taxon>Chordata</taxon>
        <taxon>Craniata</taxon>
        <taxon>Vertebrata</taxon>
        <taxon>Euteleostomi</taxon>
        <taxon>Archelosauria</taxon>
        <taxon>Archosauria</taxon>
        <taxon>Crocodylia</taxon>
        <taxon>Longirostres</taxon>
        <taxon>Crocodylidae</taxon>
        <taxon>Crocodylus</taxon>
    </lineage>
</organism>
<dbReference type="GO" id="GO:0051018">
    <property type="term" value="F:protein kinase A binding"/>
    <property type="evidence" value="ECO:0007669"/>
    <property type="project" value="TreeGrafter"/>
</dbReference>
<evidence type="ECO:0000256" key="5">
    <source>
        <dbReference type="ARBA" id="ARBA00023069"/>
    </source>
</evidence>
<dbReference type="Pfam" id="PF05716">
    <property type="entry name" value="AKAP_110"/>
    <property type="match status" value="2"/>
</dbReference>
<dbReference type="Ensembl" id="ENSCPRT00005015414.1">
    <property type="protein sequence ID" value="ENSCPRP00005013111.1"/>
    <property type="gene ID" value="ENSCPRG00005009280.1"/>
</dbReference>
<dbReference type="AlphaFoldDB" id="A0A7M4ESB3"/>
<dbReference type="PANTHER" id="PTHR10226:SF8">
    <property type="entry name" value="A-KINASE ANCHOR PROTEIN 4"/>
    <property type="match status" value="1"/>
</dbReference>
<feature type="compositionally biased region" description="Polar residues" evidence="7">
    <location>
        <begin position="116"/>
        <end position="127"/>
    </location>
</feature>
<dbReference type="GO" id="GO:0035686">
    <property type="term" value="C:sperm fibrous sheath"/>
    <property type="evidence" value="ECO:0007669"/>
    <property type="project" value="TreeGrafter"/>
</dbReference>
<dbReference type="SMART" id="SM00807">
    <property type="entry name" value="AKAP_110"/>
    <property type="match status" value="1"/>
</dbReference>
<dbReference type="InterPro" id="IPR008382">
    <property type="entry name" value="SPHK1-interactor_AKAP_110"/>
</dbReference>
<dbReference type="GO" id="GO:0097228">
    <property type="term" value="C:sperm principal piece"/>
    <property type="evidence" value="ECO:0007669"/>
    <property type="project" value="TreeGrafter"/>
</dbReference>
<feature type="domain" description="A-kinase anchor 110kDa C-terminal" evidence="8">
    <location>
        <begin position="102"/>
        <end position="276"/>
    </location>
</feature>
<evidence type="ECO:0000256" key="4">
    <source>
        <dbReference type="ARBA" id="ARBA00022846"/>
    </source>
</evidence>
<comment type="similarity">
    <text evidence="2">Belongs to the AKAP110 family.</text>
</comment>
<feature type="region of interest" description="Disordered" evidence="7">
    <location>
        <begin position="275"/>
        <end position="301"/>
    </location>
</feature>
<name>A0A7M4ESB3_CROPO</name>
<keyword evidence="4" id="KW-0282">Flagellum</keyword>
<keyword evidence="3" id="KW-0597">Phosphoprotein</keyword>
<evidence type="ECO:0000313" key="9">
    <source>
        <dbReference type="Ensembl" id="ENSCPRP00005013111.1"/>
    </source>
</evidence>
<accession>A0A7M4ESB3</accession>